<evidence type="ECO:0000256" key="2">
    <source>
        <dbReference type="SAM" id="SignalP"/>
    </source>
</evidence>
<dbReference type="Proteomes" id="UP001243009">
    <property type="component" value="Unassembled WGS sequence"/>
</dbReference>
<evidence type="ECO:0000256" key="1">
    <source>
        <dbReference type="SAM" id="MobiDB-lite"/>
    </source>
</evidence>
<organism evidence="3 4">
    <name type="scientific">Paracraurococcus lichenis</name>
    <dbReference type="NCBI Taxonomy" id="3064888"/>
    <lineage>
        <taxon>Bacteria</taxon>
        <taxon>Pseudomonadati</taxon>
        <taxon>Pseudomonadota</taxon>
        <taxon>Alphaproteobacteria</taxon>
        <taxon>Acetobacterales</taxon>
        <taxon>Roseomonadaceae</taxon>
        <taxon>Paracraurococcus</taxon>
    </lineage>
</organism>
<feature type="signal peptide" evidence="2">
    <location>
        <begin position="1"/>
        <end position="21"/>
    </location>
</feature>
<name>A0ABT9DZ98_9PROT</name>
<protein>
    <submittedName>
        <fullName evidence="3">Uncharacterized protein</fullName>
    </submittedName>
</protein>
<feature type="chain" id="PRO_5047217863" evidence="2">
    <location>
        <begin position="22"/>
        <end position="73"/>
    </location>
</feature>
<keyword evidence="4" id="KW-1185">Reference proteome</keyword>
<evidence type="ECO:0000313" key="3">
    <source>
        <dbReference type="EMBL" id="MDO9709214.1"/>
    </source>
</evidence>
<proteinExistence type="predicted"/>
<reference evidence="3 4" key="1">
    <citation type="submission" date="2023-08" db="EMBL/GenBank/DDBJ databases">
        <title>The draft genome sequence of Paracraurococcus sp. LOR1-02.</title>
        <authorList>
            <person name="Kingkaew E."/>
            <person name="Tanasupawat S."/>
        </authorList>
    </citation>
    <scope>NUCLEOTIDE SEQUENCE [LARGE SCALE GENOMIC DNA]</scope>
    <source>
        <strain evidence="3 4">LOR1-02</strain>
    </source>
</reference>
<keyword evidence="2" id="KW-0732">Signal</keyword>
<evidence type="ECO:0000313" key="4">
    <source>
        <dbReference type="Proteomes" id="UP001243009"/>
    </source>
</evidence>
<feature type="region of interest" description="Disordered" evidence="1">
    <location>
        <begin position="19"/>
        <end position="73"/>
    </location>
</feature>
<dbReference type="RefSeq" id="WP_305104077.1">
    <property type="nucleotide sequence ID" value="NZ_JAUTWS010000010.1"/>
</dbReference>
<gene>
    <name evidence="3" type="ORF">Q7A36_12745</name>
</gene>
<dbReference type="EMBL" id="JAUTWS010000010">
    <property type="protein sequence ID" value="MDO9709214.1"/>
    <property type="molecule type" value="Genomic_DNA"/>
</dbReference>
<accession>A0ABT9DZ98</accession>
<sequence>MLSRRALLAALLAAAPMAAHAAAAVRPQPPDPPDTVQPVRGGARFGGSGRSHSRSGSRHFTRDYRFRQKSNRF</sequence>
<comment type="caution">
    <text evidence="3">The sequence shown here is derived from an EMBL/GenBank/DDBJ whole genome shotgun (WGS) entry which is preliminary data.</text>
</comment>